<evidence type="ECO:0000313" key="1">
    <source>
        <dbReference type="EMBL" id="GAA3744759.1"/>
    </source>
</evidence>
<protein>
    <submittedName>
        <fullName evidence="1">Uncharacterized protein</fullName>
    </submittedName>
</protein>
<dbReference type="Proteomes" id="UP001500908">
    <property type="component" value="Unassembled WGS sequence"/>
</dbReference>
<reference evidence="2" key="1">
    <citation type="journal article" date="2019" name="Int. J. Syst. Evol. Microbiol.">
        <title>The Global Catalogue of Microorganisms (GCM) 10K type strain sequencing project: providing services to taxonomists for standard genome sequencing and annotation.</title>
        <authorList>
            <consortium name="The Broad Institute Genomics Platform"/>
            <consortium name="The Broad Institute Genome Sequencing Center for Infectious Disease"/>
            <person name="Wu L."/>
            <person name="Ma J."/>
        </authorList>
    </citation>
    <scope>NUCLEOTIDE SEQUENCE [LARGE SCALE GENOMIC DNA]</scope>
    <source>
        <strain evidence="2">JCM 17137</strain>
    </source>
</reference>
<organism evidence="1 2">
    <name type="scientific">Salinactinospora qingdaonensis</name>
    <dbReference type="NCBI Taxonomy" id="702744"/>
    <lineage>
        <taxon>Bacteria</taxon>
        <taxon>Bacillati</taxon>
        <taxon>Actinomycetota</taxon>
        <taxon>Actinomycetes</taxon>
        <taxon>Streptosporangiales</taxon>
        <taxon>Nocardiopsidaceae</taxon>
        <taxon>Salinactinospora</taxon>
    </lineage>
</organism>
<gene>
    <name evidence="1" type="ORF">GCM10022402_25500</name>
</gene>
<evidence type="ECO:0000313" key="2">
    <source>
        <dbReference type="Proteomes" id="UP001500908"/>
    </source>
</evidence>
<comment type="caution">
    <text evidence="1">The sequence shown here is derived from an EMBL/GenBank/DDBJ whole genome shotgun (WGS) entry which is preliminary data.</text>
</comment>
<proteinExistence type="predicted"/>
<keyword evidence="2" id="KW-1185">Reference proteome</keyword>
<accession>A0ABP7FQM4</accession>
<dbReference type="EMBL" id="BAABDD010000010">
    <property type="protein sequence ID" value="GAA3744759.1"/>
    <property type="molecule type" value="Genomic_DNA"/>
</dbReference>
<sequence length="84" mass="8494">MQFPKLLLDGAALLVDALRTGTDVGGHLGMGVVEHLQLGQQPLPSGVQIVKAALQRSQAGLVFAVGLGLDLGQPGGQPAPCGWG</sequence>
<name>A0ABP7FQM4_9ACTN</name>